<comment type="similarity">
    <text evidence="6">Belongs to the NAD kinase family.</text>
</comment>
<keyword evidence="3 6" id="KW-0521">NADP</keyword>
<evidence type="ECO:0000256" key="6">
    <source>
        <dbReference type="HAMAP-Rule" id="MF_00361"/>
    </source>
</evidence>
<dbReference type="PANTHER" id="PTHR20275:SF0">
    <property type="entry name" value="NAD KINASE"/>
    <property type="match status" value="1"/>
</dbReference>
<dbReference type="GO" id="GO:0005524">
    <property type="term" value="F:ATP binding"/>
    <property type="evidence" value="ECO:0007669"/>
    <property type="project" value="UniProtKB-KW"/>
</dbReference>
<dbReference type="GO" id="GO:0046872">
    <property type="term" value="F:metal ion binding"/>
    <property type="evidence" value="ECO:0007669"/>
    <property type="project" value="UniProtKB-UniRule"/>
</dbReference>
<dbReference type="AlphaFoldDB" id="A0A1F4T716"/>
<keyword evidence="6" id="KW-0067">ATP-binding</keyword>
<keyword evidence="6" id="KW-0547">Nucleotide-binding</keyword>
<evidence type="ECO:0000256" key="1">
    <source>
        <dbReference type="ARBA" id="ARBA00022679"/>
    </source>
</evidence>
<dbReference type="GO" id="GO:0019674">
    <property type="term" value="P:NAD+ metabolic process"/>
    <property type="evidence" value="ECO:0007669"/>
    <property type="project" value="InterPro"/>
</dbReference>
<dbReference type="Gene3D" id="2.60.200.30">
    <property type="entry name" value="Probable inorganic polyphosphate/atp-NAD kinase, domain 2"/>
    <property type="match status" value="1"/>
</dbReference>
<sequence>MKTIGIISKIEDRLIAATADKVAKELKGRGFTVNLAKADFVITLGGDGTILRAARLLAAKGTPILGVHLGGVGFMSEIELKDLIAAVERIKRGDYQLDERIMIEAEVGRKKVTALNDIVIGKSGISRVIKFELEGISKYTADGMIFATATGSTAYNLAAGGPLLEPEAKSIIISPICCHSLNTRSLVLDSPAVFRLTRGGEVILTADGQQMIPVKVGVRVIIKRAAEKTRFIRLRAYDFFGRVRETFGLGEN</sequence>
<dbReference type="GO" id="GO:0051287">
    <property type="term" value="F:NAD binding"/>
    <property type="evidence" value="ECO:0007669"/>
    <property type="project" value="UniProtKB-ARBA"/>
</dbReference>
<evidence type="ECO:0000256" key="3">
    <source>
        <dbReference type="ARBA" id="ARBA00022857"/>
    </source>
</evidence>
<comment type="cofactor">
    <cofactor evidence="6">
        <name>a divalent metal cation</name>
        <dbReference type="ChEBI" id="CHEBI:60240"/>
    </cofactor>
</comment>
<evidence type="ECO:0000256" key="4">
    <source>
        <dbReference type="ARBA" id="ARBA00023027"/>
    </source>
</evidence>
<keyword evidence="1 6" id="KW-0808">Transferase</keyword>
<dbReference type="HAMAP" id="MF_00361">
    <property type="entry name" value="NAD_kinase"/>
    <property type="match status" value="1"/>
</dbReference>
<dbReference type="EMBL" id="MEUG01000001">
    <property type="protein sequence ID" value="OGC28504.1"/>
    <property type="molecule type" value="Genomic_DNA"/>
</dbReference>
<organism evidence="7 8">
    <name type="scientific">candidate division WOR-1 bacterium RIFOXYC12_FULL_54_18</name>
    <dbReference type="NCBI Taxonomy" id="1802584"/>
    <lineage>
        <taxon>Bacteria</taxon>
        <taxon>Bacillati</taxon>
        <taxon>Saganbacteria</taxon>
    </lineage>
</organism>
<proteinExistence type="inferred from homology"/>
<dbReference type="Proteomes" id="UP000178602">
    <property type="component" value="Unassembled WGS sequence"/>
</dbReference>
<feature type="active site" description="Proton acceptor" evidence="6">
    <location>
        <position position="47"/>
    </location>
</feature>
<comment type="subcellular location">
    <subcellularLocation>
        <location evidence="6">Cytoplasm</location>
    </subcellularLocation>
</comment>
<comment type="caution">
    <text evidence="6">Lacks conserved residue(s) required for the propagation of feature annotation.</text>
</comment>
<dbReference type="InterPro" id="IPR002504">
    <property type="entry name" value="NADK"/>
</dbReference>
<dbReference type="Pfam" id="PF01513">
    <property type="entry name" value="NAD_kinase"/>
    <property type="match status" value="1"/>
</dbReference>
<dbReference type="Pfam" id="PF20143">
    <property type="entry name" value="NAD_kinase_C"/>
    <property type="match status" value="1"/>
</dbReference>
<keyword evidence="2 6" id="KW-0418">Kinase</keyword>
<dbReference type="InterPro" id="IPR017438">
    <property type="entry name" value="ATP-NAD_kinase_N"/>
</dbReference>
<keyword evidence="6" id="KW-0963">Cytoplasm</keyword>
<dbReference type="InterPro" id="IPR017437">
    <property type="entry name" value="ATP-NAD_kinase_PpnK-typ_C"/>
</dbReference>
<comment type="caution">
    <text evidence="7">The sequence shown here is derived from an EMBL/GenBank/DDBJ whole genome shotgun (WGS) entry which is preliminary data.</text>
</comment>
<reference evidence="7 8" key="1">
    <citation type="journal article" date="2016" name="Nat. Commun.">
        <title>Thousands of microbial genomes shed light on interconnected biogeochemical processes in an aquifer system.</title>
        <authorList>
            <person name="Anantharaman K."/>
            <person name="Brown C.T."/>
            <person name="Hug L.A."/>
            <person name="Sharon I."/>
            <person name="Castelle C.J."/>
            <person name="Probst A.J."/>
            <person name="Thomas B.C."/>
            <person name="Singh A."/>
            <person name="Wilkins M.J."/>
            <person name="Karaoz U."/>
            <person name="Brodie E.L."/>
            <person name="Williams K.H."/>
            <person name="Hubbard S.S."/>
            <person name="Banfield J.F."/>
        </authorList>
    </citation>
    <scope>NUCLEOTIDE SEQUENCE [LARGE SCALE GENOMIC DNA]</scope>
</reference>
<comment type="catalytic activity">
    <reaction evidence="5 6">
        <text>NAD(+) + ATP = ADP + NADP(+) + H(+)</text>
        <dbReference type="Rhea" id="RHEA:18629"/>
        <dbReference type="ChEBI" id="CHEBI:15378"/>
        <dbReference type="ChEBI" id="CHEBI:30616"/>
        <dbReference type="ChEBI" id="CHEBI:57540"/>
        <dbReference type="ChEBI" id="CHEBI:58349"/>
        <dbReference type="ChEBI" id="CHEBI:456216"/>
        <dbReference type="EC" id="2.7.1.23"/>
    </reaction>
</comment>
<dbReference type="Gene3D" id="3.40.50.10330">
    <property type="entry name" value="Probable inorganic polyphosphate/atp-NAD kinase, domain 1"/>
    <property type="match status" value="1"/>
</dbReference>
<feature type="binding site" evidence="6">
    <location>
        <position position="209"/>
    </location>
    <ligand>
        <name>NAD(+)</name>
        <dbReference type="ChEBI" id="CHEBI:57540"/>
    </ligand>
</feature>
<accession>A0A1F4T716</accession>
<name>A0A1F4T716_UNCSA</name>
<gene>
    <name evidence="6" type="primary">nadK</name>
    <name evidence="7" type="ORF">A3K49_06010</name>
</gene>
<dbReference type="GO" id="GO:0003951">
    <property type="term" value="F:NAD+ kinase activity"/>
    <property type="evidence" value="ECO:0007669"/>
    <property type="project" value="UniProtKB-UniRule"/>
</dbReference>
<feature type="binding site" evidence="6">
    <location>
        <position position="127"/>
    </location>
    <ligand>
        <name>NAD(+)</name>
        <dbReference type="ChEBI" id="CHEBI:57540"/>
    </ligand>
</feature>
<feature type="binding site" evidence="6">
    <location>
        <begin position="116"/>
        <end position="117"/>
    </location>
    <ligand>
        <name>NAD(+)</name>
        <dbReference type="ChEBI" id="CHEBI:57540"/>
    </ligand>
</feature>
<dbReference type="SUPFAM" id="SSF111331">
    <property type="entry name" value="NAD kinase/diacylglycerol kinase-like"/>
    <property type="match status" value="1"/>
</dbReference>
<dbReference type="GO" id="GO:0006741">
    <property type="term" value="P:NADP+ biosynthetic process"/>
    <property type="evidence" value="ECO:0007669"/>
    <property type="project" value="UniProtKB-UniRule"/>
</dbReference>
<feature type="binding site" evidence="6">
    <location>
        <position position="142"/>
    </location>
    <ligand>
        <name>NAD(+)</name>
        <dbReference type="ChEBI" id="CHEBI:57540"/>
    </ligand>
</feature>
<protein>
    <recommendedName>
        <fullName evidence="6">NAD kinase</fullName>
        <ecNumber evidence="6">2.7.1.23</ecNumber>
    </recommendedName>
    <alternativeName>
        <fullName evidence="6">ATP-dependent NAD kinase</fullName>
    </alternativeName>
</protein>
<dbReference type="InterPro" id="IPR016064">
    <property type="entry name" value="NAD/diacylglycerol_kinase_sf"/>
</dbReference>
<keyword evidence="4 6" id="KW-0520">NAD</keyword>
<dbReference type="PANTHER" id="PTHR20275">
    <property type="entry name" value="NAD KINASE"/>
    <property type="match status" value="1"/>
</dbReference>
<evidence type="ECO:0000256" key="5">
    <source>
        <dbReference type="ARBA" id="ARBA00047925"/>
    </source>
</evidence>
<evidence type="ECO:0000313" key="7">
    <source>
        <dbReference type="EMBL" id="OGC28504.1"/>
    </source>
</evidence>
<evidence type="ECO:0000256" key="2">
    <source>
        <dbReference type="ARBA" id="ARBA00022777"/>
    </source>
</evidence>
<evidence type="ECO:0000313" key="8">
    <source>
        <dbReference type="Proteomes" id="UP000178602"/>
    </source>
</evidence>
<dbReference type="EC" id="2.7.1.23" evidence="6"/>
<comment type="function">
    <text evidence="6">Involved in the regulation of the intracellular balance of NAD and NADP, and is a key enzyme in the biosynthesis of NADP. Catalyzes specifically the phosphorylation on 2'-hydroxyl of the adenosine moiety of NAD to yield NADP.</text>
</comment>
<feature type="binding site" evidence="6">
    <location>
        <begin position="47"/>
        <end position="48"/>
    </location>
    <ligand>
        <name>NAD(+)</name>
        <dbReference type="ChEBI" id="CHEBI:57540"/>
    </ligand>
</feature>
<feature type="binding site" evidence="6">
    <location>
        <position position="52"/>
    </location>
    <ligand>
        <name>NAD(+)</name>
        <dbReference type="ChEBI" id="CHEBI:57540"/>
    </ligand>
</feature>
<dbReference type="GO" id="GO:0005737">
    <property type="term" value="C:cytoplasm"/>
    <property type="evidence" value="ECO:0007669"/>
    <property type="project" value="UniProtKB-SubCell"/>
</dbReference>